<reference evidence="2" key="1">
    <citation type="submission" date="2021-06" db="EMBL/GenBank/DDBJ databases">
        <authorList>
            <person name="Criscuolo A."/>
        </authorList>
    </citation>
    <scope>NUCLEOTIDE SEQUENCE</scope>
    <source>
        <strain evidence="2">CIP111600</strain>
    </source>
</reference>
<dbReference type="Proteomes" id="UP000693672">
    <property type="component" value="Unassembled WGS sequence"/>
</dbReference>
<dbReference type="RefSeq" id="WP_218094200.1">
    <property type="nucleotide sequence ID" value="NZ_CAJVAS010000024.1"/>
</dbReference>
<protein>
    <recommendedName>
        <fullName evidence="1">HD-GYP domain-containing protein</fullName>
    </recommendedName>
</protein>
<dbReference type="PROSITE" id="PS51832">
    <property type="entry name" value="HD_GYP"/>
    <property type="match status" value="1"/>
</dbReference>
<dbReference type="Pfam" id="PF13487">
    <property type="entry name" value="HD_5"/>
    <property type="match status" value="1"/>
</dbReference>
<proteinExistence type="predicted"/>
<dbReference type="InterPro" id="IPR037522">
    <property type="entry name" value="HD_GYP_dom"/>
</dbReference>
<sequence length="356" mass="40073">MVNIPVSQLNFGEKLSDNVITKYNNVLLPKGKIINSRDKEILKAFLIPMVAIETRSTEAEAVQEDASSSDTQPRSILPFYDNYNKVLQLLRKVYASIGNGSQALPILDIRNTLEGLIRYIGHYDVLSFNPKNMQLRDYIYHNSIMVSLTSYSLARWNGFPPKDLMPIALCGLLHDIGNSRIDPAILNKPGKLTDDEAEEMKKHTVIGYNILKEVPAINNGVKLCVLQHHEREDGSGYPLGVTGDKIHPYSKLVAIADTFHAMTTDRFHKKKSSPYLVLEQLLNDSFGKLEPTMVQTFVNKVTAFHNGMLVMLNDHRTGEIVFTDRANPTRPWVNVAGKIINLAVDRSLYIKDVIQK</sequence>
<organism evidence="2 3">
    <name type="scientific">Paenibacillus solanacearum</name>
    <dbReference type="NCBI Taxonomy" id="2048548"/>
    <lineage>
        <taxon>Bacteria</taxon>
        <taxon>Bacillati</taxon>
        <taxon>Bacillota</taxon>
        <taxon>Bacilli</taxon>
        <taxon>Bacillales</taxon>
        <taxon>Paenibacillaceae</taxon>
        <taxon>Paenibacillus</taxon>
    </lineage>
</organism>
<dbReference type="PANTHER" id="PTHR43155">
    <property type="entry name" value="CYCLIC DI-GMP PHOSPHODIESTERASE PA4108-RELATED"/>
    <property type="match status" value="1"/>
</dbReference>
<dbReference type="EMBL" id="CAJVAS010000024">
    <property type="protein sequence ID" value="CAG7643424.1"/>
    <property type="molecule type" value="Genomic_DNA"/>
</dbReference>
<evidence type="ECO:0000313" key="2">
    <source>
        <dbReference type="EMBL" id="CAG7643424.1"/>
    </source>
</evidence>
<evidence type="ECO:0000259" key="1">
    <source>
        <dbReference type="PROSITE" id="PS51832"/>
    </source>
</evidence>
<accession>A0A916K4S0</accession>
<feature type="domain" description="HD-GYP" evidence="1">
    <location>
        <begin position="109"/>
        <end position="313"/>
    </location>
</feature>
<gene>
    <name evidence="2" type="ORF">PAESOLCIP111_04484</name>
</gene>
<name>A0A916K4S0_9BACL</name>
<keyword evidence="3" id="KW-1185">Reference proteome</keyword>
<dbReference type="SMART" id="SM00471">
    <property type="entry name" value="HDc"/>
    <property type="match status" value="1"/>
</dbReference>
<dbReference type="AlphaFoldDB" id="A0A916K4S0"/>
<comment type="caution">
    <text evidence="2">The sequence shown here is derived from an EMBL/GenBank/DDBJ whole genome shotgun (WGS) entry which is preliminary data.</text>
</comment>
<dbReference type="PANTHER" id="PTHR43155:SF2">
    <property type="entry name" value="CYCLIC DI-GMP PHOSPHODIESTERASE PA4108"/>
    <property type="match status" value="1"/>
</dbReference>
<evidence type="ECO:0000313" key="3">
    <source>
        <dbReference type="Proteomes" id="UP000693672"/>
    </source>
</evidence>
<dbReference type="InterPro" id="IPR003607">
    <property type="entry name" value="HD/PDEase_dom"/>
</dbReference>
<dbReference type="CDD" id="cd00077">
    <property type="entry name" value="HDc"/>
    <property type="match status" value="1"/>
</dbReference>